<accession>A0A6J6RK61</accession>
<evidence type="ECO:0000313" key="2">
    <source>
        <dbReference type="EMBL" id="CAB4722763.1"/>
    </source>
</evidence>
<proteinExistence type="predicted"/>
<gene>
    <name evidence="2" type="ORF">UFOPK2579_02095</name>
</gene>
<organism evidence="2">
    <name type="scientific">freshwater metagenome</name>
    <dbReference type="NCBI Taxonomy" id="449393"/>
    <lineage>
        <taxon>unclassified sequences</taxon>
        <taxon>metagenomes</taxon>
        <taxon>ecological metagenomes</taxon>
    </lineage>
</organism>
<evidence type="ECO:0000256" key="1">
    <source>
        <dbReference type="SAM" id="MobiDB-lite"/>
    </source>
</evidence>
<protein>
    <submittedName>
        <fullName evidence="2">Unannotated protein</fullName>
    </submittedName>
</protein>
<dbReference type="EMBL" id="CAEZXR010000283">
    <property type="protein sequence ID" value="CAB4722763.1"/>
    <property type="molecule type" value="Genomic_DNA"/>
</dbReference>
<name>A0A6J6RK61_9ZZZZ</name>
<feature type="region of interest" description="Disordered" evidence="1">
    <location>
        <begin position="18"/>
        <end position="38"/>
    </location>
</feature>
<sequence>MHETRTLIETEARQRISERVARSTGPQVPTTPQRHRLARQLRRFADRLEG</sequence>
<dbReference type="AlphaFoldDB" id="A0A6J6RK61"/>
<reference evidence="2" key="1">
    <citation type="submission" date="2020-05" db="EMBL/GenBank/DDBJ databases">
        <authorList>
            <person name="Chiriac C."/>
            <person name="Salcher M."/>
            <person name="Ghai R."/>
            <person name="Kavagutti S V."/>
        </authorList>
    </citation>
    <scope>NUCLEOTIDE SEQUENCE</scope>
</reference>